<dbReference type="CDD" id="cd07017">
    <property type="entry name" value="S14_ClpP_2"/>
    <property type="match status" value="1"/>
</dbReference>
<dbReference type="PANTHER" id="PTHR10381">
    <property type="entry name" value="ATP-DEPENDENT CLP PROTEASE PROTEOLYTIC SUBUNIT"/>
    <property type="match status" value="1"/>
</dbReference>
<dbReference type="InterPro" id="IPR001907">
    <property type="entry name" value="ClpP"/>
</dbReference>
<proteinExistence type="inferred from homology"/>
<dbReference type="InterPro" id="IPR029045">
    <property type="entry name" value="ClpP/crotonase-like_dom_sf"/>
</dbReference>
<dbReference type="GO" id="GO:0051117">
    <property type="term" value="F:ATPase binding"/>
    <property type="evidence" value="ECO:0007669"/>
    <property type="project" value="TreeGrafter"/>
</dbReference>
<dbReference type="PRINTS" id="PR00127">
    <property type="entry name" value="CLPPROTEASEP"/>
</dbReference>
<dbReference type="EMBL" id="LGRX02014266">
    <property type="protein sequence ID" value="KAK3264925.1"/>
    <property type="molecule type" value="Genomic_DNA"/>
</dbReference>
<protein>
    <recommendedName>
        <fullName evidence="2">ATP-dependent Clp protease proteolytic subunit</fullName>
    </recommendedName>
</protein>
<comment type="caution">
    <text evidence="4">The sequence shown here is derived from an EMBL/GenBank/DDBJ whole genome shotgun (WGS) entry which is preliminary data.</text>
</comment>
<gene>
    <name evidence="4" type="ORF">CYMTET_26362</name>
</gene>
<name>A0AAE0FS94_9CHLO</name>
<dbReference type="GO" id="GO:0009536">
    <property type="term" value="C:plastid"/>
    <property type="evidence" value="ECO:0007669"/>
    <property type="project" value="UniProtKB-ARBA"/>
</dbReference>
<feature type="region of interest" description="Disordered" evidence="3">
    <location>
        <begin position="1"/>
        <end position="43"/>
    </location>
</feature>
<dbReference type="SUPFAM" id="SSF52096">
    <property type="entry name" value="ClpP/crotonase"/>
    <property type="match status" value="1"/>
</dbReference>
<dbReference type="GO" id="GO:0009368">
    <property type="term" value="C:endopeptidase Clp complex"/>
    <property type="evidence" value="ECO:0007669"/>
    <property type="project" value="TreeGrafter"/>
</dbReference>
<dbReference type="GO" id="GO:0004252">
    <property type="term" value="F:serine-type endopeptidase activity"/>
    <property type="evidence" value="ECO:0007669"/>
    <property type="project" value="InterPro"/>
</dbReference>
<dbReference type="PANTHER" id="PTHR10381:SF55">
    <property type="entry name" value="ATP-DEPENDENT CLP PROTEASE PROTEOLYTIC SUBUNIT-RELATED PROTEIN 1, CHLOROPLASTIC"/>
    <property type="match status" value="1"/>
</dbReference>
<dbReference type="InterPro" id="IPR023562">
    <property type="entry name" value="ClpP/TepA"/>
</dbReference>
<dbReference type="Proteomes" id="UP001190700">
    <property type="component" value="Unassembled WGS sequence"/>
</dbReference>
<dbReference type="GO" id="GO:0006515">
    <property type="term" value="P:protein quality control for misfolded or incompletely synthesized proteins"/>
    <property type="evidence" value="ECO:0007669"/>
    <property type="project" value="TreeGrafter"/>
</dbReference>
<keyword evidence="5" id="KW-1185">Reference proteome</keyword>
<evidence type="ECO:0000256" key="2">
    <source>
        <dbReference type="RuleBase" id="RU003567"/>
    </source>
</evidence>
<dbReference type="Pfam" id="PF00574">
    <property type="entry name" value="CLP_protease"/>
    <property type="match status" value="1"/>
</dbReference>
<reference evidence="4 5" key="1">
    <citation type="journal article" date="2015" name="Genome Biol. Evol.">
        <title>Comparative Genomics of a Bacterivorous Green Alga Reveals Evolutionary Causalities and Consequences of Phago-Mixotrophic Mode of Nutrition.</title>
        <authorList>
            <person name="Burns J.A."/>
            <person name="Paasch A."/>
            <person name="Narechania A."/>
            <person name="Kim E."/>
        </authorList>
    </citation>
    <scope>NUCLEOTIDE SEQUENCE [LARGE SCALE GENOMIC DNA]</scope>
    <source>
        <strain evidence="4 5">PLY_AMNH</strain>
    </source>
</reference>
<dbReference type="AlphaFoldDB" id="A0AAE0FS94"/>
<evidence type="ECO:0000313" key="5">
    <source>
        <dbReference type="Proteomes" id="UP001190700"/>
    </source>
</evidence>
<evidence type="ECO:0000256" key="1">
    <source>
        <dbReference type="ARBA" id="ARBA00007039"/>
    </source>
</evidence>
<dbReference type="Gene3D" id="3.90.226.10">
    <property type="entry name" value="2-enoyl-CoA Hydratase, Chain A, domain 1"/>
    <property type="match status" value="1"/>
</dbReference>
<organism evidence="4 5">
    <name type="scientific">Cymbomonas tetramitiformis</name>
    <dbReference type="NCBI Taxonomy" id="36881"/>
    <lineage>
        <taxon>Eukaryota</taxon>
        <taxon>Viridiplantae</taxon>
        <taxon>Chlorophyta</taxon>
        <taxon>Pyramimonadophyceae</taxon>
        <taxon>Pyramimonadales</taxon>
        <taxon>Pyramimonadaceae</taxon>
        <taxon>Cymbomonas</taxon>
    </lineage>
</organism>
<sequence>MAAVDPSDGFTTPVPAGIDTRRALPFSDGPEEPVPPTPVKNRPRQHLVAAKGSSCARAASFSDSRMTISMGIGFHVGEEPEDFVPKELVVPSNAYGLSPGQLQTLGLDRTESSRIIQPSAELVSAKYNYRKEVPSMRAYETQMSGGGVPAQAPPDLPSLLLNSRICYLGMPLVPAVTELIIAELLFLGYDNAEKPIYFYINSTGSQTPEGESVGFETEAYAMIDTMRYVKPEIHTVCVGKAWGNAAMLLASGKKGARHSLPHASIMTCPPRINRSQDCVKNIAIKARELDDNTETYVDFLQEFTGKDREEVHKDVGRKRWFTPEKALEYGLIDKIVDKGLEMEKKDYESMLQMAQARSQGYSPSAGGAAGM</sequence>
<evidence type="ECO:0000256" key="3">
    <source>
        <dbReference type="SAM" id="MobiDB-lite"/>
    </source>
</evidence>
<dbReference type="GO" id="GO:0004176">
    <property type="term" value="F:ATP-dependent peptidase activity"/>
    <property type="evidence" value="ECO:0007669"/>
    <property type="project" value="InterPro"/>
</dbReference>
<accession>A0AAE0FS94</accession>
<evidence type="ECO:0000313" key="4">
    <source>
        <dbReference type="EMBL" id="KAK3264925.1"/>
    </source>
</evidence>
<comment type="similarity">
    <text evidence="1 2">Belongs to the peptidase S14 family.</text>
</comment>